<keyword evidence="3" id="KW-1185">Reference proteome</keyword>
<feature type="transmembrane region" description="Helical" evidence="1">
    <location>
        <begin position="12"/>
        <end position="33"/>
    </location>
</feature>
<dbReference type="EMBL" id="FORT01000002">
    <property type="protein sequence ID" value="SFJ18686.1"/>
    <property type="molecule type" value="Genomic_DNA"/>
</dbReference>
<accession>A0A1I3PCB8</accession>
<sequence length="93" mass="10732">MFKRYTNKYARWVRAMAKTAAIMSGLLGFLLLLDDSYFLQAWSTIFSSILGLILLLGFAEIIECVYRMYQSTEPRILKEKRLSAEPEVEAEIS</sequence>
<dbReference type="Proteomes" id="UP000198915">
    <property type="component" value="Unassembled WGS sequence"/>
</dbReference>
<name>A0A1I3PCB8_9BACL</name>
<organism evidence="2 3">
    <name type="scientific">Brevibacillus centrosporus</name>
    <dbReference type="NCBI Taxonomy" id="54910"/>
    <lineage>
        <taxon>Bacteria</taxon>
        <taxon>Bacillati</taxon>
        <taxon>Bacillota</taxon>
        <taxon>Bacilli</taxon>
        <taxon>Bacillales</taxon>
        <taxon>Paenibacillaceae</taxon>
        <taxon>Brevibacillus</taxon>
    </lineage>
</organism>
<keyword evidence="1" id="KW-1133">Transmembrane helix</keyword>
<evidence type="ECO:0000313" key="2">
    <source>
        <dbReference type="EMBL" id="SFJ18686.1"/>
    </source>
</evidence>
<reference evidence="3" key="1">
    <citation type="submission" date="2016-10" db="EMBL/GenBank/DDBJ databases">
        <authorList>
            <person name="Varghese N."/>
            <person name="Submissions S."/>
        </authorList>
    </citation>
    <scope>NUCLEOTIDE SEQUENCE [LARGE SCALE GENOMIC DNA]</scope>
    <source>
        <strain evidence="3">OK042</strain>
    </source>
</reference>
<gene>
    <name evidence="2" type="ORF">SAMN05518846_102313</name>
</gene>
<protein>
    <submittedName>
        <fullName evidence="2">Uncharacterized protein</fullName>
    </submittedName>
</protein>
<keyword evidence="1" id="KW-0472">Membrane</keyword>
<dbReference type="RefSeq" id="WP_139228063.1">
    <property type="nucleotide sequence ID" value="NZ_BJOE01000001.1"/>
</dbReference>
<feature type="transmembrane region" description="Helical" evidence="1">
    <location>
        <begin position="45"/>
        <end position="66"/>
    </location>
</feature>
<evidence type="ECO:0000313" key="3">
    <source>
        <dbReference type="Proteomes" id="UP000198915"/>
    </source>
</evidence>
<proteinExistence type="predicted"/>
<keyword evidence="1" id="KW-0812">Transmembrane</keyword>
<evidence type="ECO:0000256" key="1">
    <source>
        <dbReference type="SAM" id="Phobius"/>
    </source>
</evidence>
<dbReference type="AlphaFoldDB" id="A0A1I3PCB8"/>